<feature type="domain" description="PiggyBac transposable element-derived protein" evidence="1">
    <location>
        <begin position="1"/>
        <end position="185"/>
    </location>
</feature>
<evidence type="ECO:0000313" key="4">
    <source>
        <dbReference type="Proteomes" id="UP000663829"/>
    </source>
</evidence>
<protein>
    <recommendedName>
        <fullName evidence="1">PiggyBac transposable element-derived protein domain-containing protein</fullName>
    </recommendedName>
</protein>
<evidence type="ECO:0000259" key="1">
    <source>
        <dbReference type="Pfam" id="PF13843"/>
    </source>
</evidence>
<proteinExistence type="predicted"/>
<dbReference type="AlphaFoldDB" id="A0A814F6Q7"/>
<dbReference type="Pfam" id="PF13843">
    <property type="entry name" value="DDE_Tnp_1_7"/>
    <property type="match status" value="1"/>
</dbReference>
<dbReference type="EMBL" id="CAJOBC010002766">
    <property type="protein sequence ID" value="CAF3750233.1"/>
    <property type="molecule type" value="Genomic_DNA"/>
</dbReference>
<reference evidence="2" key="1">
    <citation type="submission" date="2021-02" db="EMBL/GenBank/DDBJ databases">
        <authorList>
            <person name="Nowell W R."/>
        </authorList>
    </citation>
    <scope>NUCLEOTIDE SEQUENCE</scope>
</reference>
<dbReference type="PANTHER" id="PTHR46599">
    <property type="entry name" value="PIGGYBAC TRANSPOSABLE ELEMENT-DERIVED PROTEIN 4"/>
    <property type="match status" value="1"/>
</dbReference>
<evidence type="ECO:0000313" key="2">
    <source>
        <dbReference type="EMBL" id="CAF0977383.1"/>
    </source>
</evidence>
<comment type="caution">
    <text evidence="2">The sequence shown here is derived from an EMBL/GenBank/DDBJ whole genome shotgun (WGS) entry which is preliminary data.</text>
</comment>
<gene>
    <name evidence="2" type="ORF">GPM918_LOCUS12566</name>
    <name evidence="3" type="ORF">SRO942_LOCUS12566</name>
</gene>
<keyword evidence="4" id="KW-1185">Reference proteome</keyword>
<dbReference type="Proteomes" id="UP000681722">
    <property type="component" value="Unassembled WGS sequence"/>
</dbReference>
<accession>A0A814F6Q7</accession>
<evidence type="ECO:0000313" key="3">
    <source>
        <dbReference type="EMBL" id="CAF3750233.1"/>
    </source>
</evidence>
<dbReference type="PANTHER" id="PTHR46599:SF6">
    <property type="entry name" value="DUAL SPECIFICITY PHOSPHATASE 26"/>
    <property type="match status" value="1"/>
</dbReference>
<name>A0A814F6Q7_9BILA</name>
<dbReference type="EMBL" id="CAJNOQ010002766">
    <property type="protein sequence ID" value="CAF0977383.1"/>
    <property type="molecule type" value="Genomic_DNA"/>
</dbReference>
<dbReference type="OrthoDB" id="10057959at2759"/>
<dbReference type="Proteomes" id="UP000663829">
    <property type="component" value="Unassembled WGS sequence"/>
</dbReference>
<sequence length="189" mass="21680">MRNKPAKYGIKVFWCCDSNISYPLKGEVYVGRQSGTATLANKNGVKKLVKRLVTPWINKGRSVTADNYFTRAELAEDLLGVQTALAGKIRKNKPEIPRELQPNRQRPENSSIFCFDGLLTLVSYVPKKYKAVILLSSMHHETIVSEETHKKPEIILYYNETKGGVDRMDQMAQTYSCKRKINRWLMFYG</sequence>
<dbReference type="InterPro" id="IPR029526">
    <property type="entry name" value="PGBD"/>
</dbReference>
<organism evidence="2 4">
    <name type="scientific">Didymodactylos carnosus</name>
    <dbReference type="NCBI Taxonomy" id="1234261"/>
    <lineage>
        <taxon>Eukaryota</taxon>
        <taxon>Metazoa</taxon>
        <taxon>Spiralia</taxon>
        <taxon>Gnathifera</taxon>
        <taxon>Rotifera</taxon>
        <taxon>Eurotatoria</taxon>
        <taxon>Bdelloidea</taxon>
        <taxon>Philodinida</taxon>
        <taxon>Philodinidae</taxon>
        <taxon>Didymodactylos</taxon>
    </lineage>
</organism>